<dbReference type="PANTHER" id="PTHR34396">
    <property type="entry name" value="OS03G0264950 PROTEIN-RELATED"/>
    <property type="match status" value="1"/>
</dbReference>
<dbReference type="PANTHER" id="PTHR34396:SF32">
    <property type="entry name" value="OS09G0382120 PROTEIN"/>
    <property type="match status" value="1"/>
</dbReference>
<reference evidence="7 8" key="1">
    <citation type="journal article" date="2009" name="Nature">
        <title>The Sorghum bicolor genome and the diversification of grasses.</title>
        <authorList>
            <person name="Paterson A.H."/>
            <person name="Bowers J.E."/>
            <person name="Bruggmann R."/>
            <person name="Dubchak I."/>
            <person name="Grimwood J."/>
            <person name="Gundlach H."/>
            <person name="Haberer G."/>
            <person name="Hellsten U."/>
            <person name="Mitros T."/>
            <person name="Poliakov A."/>
            <person name="Schmutz J."/>
            <person name="Spannagl M."/>
            <person name="Tang H."/>
            <person name="Wang X."/>
            <person name="Wicker T."/>
            <person name="Bharti A.K."/>
            <person name="Chapman J."/>
            <person name="Feltus F.A."/>
            <person name="Gowik U."/>
            <person name="Grigoriev I.V."/>
            <person name="Lyons E."/>
            <person name="Maher C.A."/>
            <person name="Martis M."/>
            <person name="Narechania A."/>
            <person name="Otillar R.P."/>
            <person name="Penning B.W."/>
            <person name="Salamov A.A."/>
            <person name="Wang Y."/>
            <person name="Zhang L."/>
            <person name="Carpita N.C."/>
            <person name="Freeling M."/>
            <person name="Gingle A.R."/>
            <person name="Hash C.T."/>
            <person name="Keller B."/>
            <person name="Klein P."/>
            <person name="Kresovich S."/>
            <person name="McCann M.C."/>
            <person name="Ming R."/>
            <person name="Peterson D.G."/>
            <person name="Mehboob-ur-Rahman"/>
            <person name="Ware D."/>
            <person name="Westhoff P."/>
            <person name="Mayer K.F."/>
            <person name="Messing J."/>
            <person name="Rokhsar D.S."/>
        </authorList>
    </citation>
    <scope>NUCLEOTIDE SEQUENCE [LARGE SCALE GENOMIC DNA]</scope>
    <source>
        <strain evidence="8">cv. BTx623</strain>
    </source>
</reference>
<organism evidence="7 8">
    <name type="scientific">Sorghum bicolor</name>
    <name type="common">Sorghum</name>
    <name type="synonym">Sorghum vulgare</name>
    <dbReference type="NCBI Taxonomy" id="4558"/>
    <lineage>
        <taxon>Eukaryota</taxon>
        <taxon>Viridiplantae</taxon>
        <taxon>Streptophyta</taxon>
        <taxon>Embryophyta</taxon>
        <taxon>Tracheophyta</taxon>
        <taxon>Spermatophyta</taxon>
        <taxon>Magnoliopsida</taxon>
        <taxon>Liliopsida</taxon>
        <taxon>Poales</taxon>
        <taxon>Poaceae</taxon>
        <taxon>PACMAD clade</taxon>
        <taxon>Panicoideae</taxon>
        <taxon>Andropogonodae</taxon>
        <taxon>Andropogoneae</taxon>
        <taxon>Sorghinae</taxon>
        <taxon>Sorghum</taxon>
    </lineage>
</organism>
<dbReference type="STRING" id="4558.A0A1B6QCC5"/>
<dbReference type="eggNOG" id="KOG1121">
    <property type="taxonomic scope" value="Eukaryota"/>
</dbReference>
<evidence type="ECO:0000256" key="5">
    <source>
        <dbReference type="SAM" id="MobiDB-lite"/>
    </source>
</evidence>
<dbReference type="SUPFAM" id="SSF57667">
    <property type="entry name" value="beta-beta-alpha zinc fingers"/>
    <property type="match status" value="1"/>
</dbReference>
<evidence type="ECO:0000313" key="7">
    <source>
        <dbReference type="EMBL" id="KXG35551.1"/>
    </source>
</evidence>
<evidence type="ECO:0000313" key="8">
    <source>
        <dbReference type="Proteomes" id="UP000000768"/>
    </source>
</evidence>
<keyword evidence="1" id="KW-0479">Metal-binding</keyword>
<accession>A0A1B6QCC5</accession>
<dbReference type="OMA" id="TNCENRE"/>
<dbReference type="GO" id="GO:0008270">
    <property type="term" value="F:zinc ion binding"/>
    <property type="evidence" value="ECO:0007669"/>
    <property type="project" value="UniProtKB-KW"/>
</dbReference>
<dbReference type="SUPFAM" id="SSF53098">
    <property type="entry name" value="Ribonuclease H-like"/>
    <property type="match status" value="1"/>
</dbReference>
<proteinExistence type="predicted"/>
<evidence type="ECO:0000259" key="6">
    <source>
        <dbReference type="PROSITE" id="PS50808"/>
    </source>
</evidence>
<dbReference type="GO" id="GO:0003677">
    <property type="term" value="F:DNA binding"/>
    <property type="evidence" value="ECO:0007669"/>
    <property type="project" value="InterPro"/>
</dbReference>
<dbReference type="GO" id="GO:0005634">
    <property type="term" value="C:nucleus"/>
    <property type="evidence" value="ECO:0000318"/>
    <property type="project" value="GO_Central"/>
</dbReference>
<dbReference type="SMART" id="SM00614">
    <property type="entry name" value="ZnF_BED"/>
    <property type="match status" value="1"/>
</dbReference>
<dbReference type="Proteomes" id="UP000000768">
    <property type="component" value="Chromosome 2"/>
</dbReference>
<feature type="domain" description="BED-type" evidence="6">
    <location>
        <begin position="35"/>
        <end position="105"/>
    </location>
</feature>
<evidence type="ECO:0000256" key="3">
    <source>
        <dbReference type="ARBA" id="ARBA00022833"/>
    </source>
</evidence>
<feature type="region of interest" description="Disordered" evidence="5">
    <location>
        <begin position="1"/>
        <end position="29"/>
    </location>
</feature>
<dbReference type="PROSITE" id="PS50808">
    <property type="entry name" value="ZF_BED"/>
    <property type="match status" value="1"/>
</dbReference>
<name>A0A1B6QCC5_SORBI</name>
<feature type="region of interest" description="Disordered" evidence="5">
    <location>
        <begin position="84"/>
        <end position="113"/>
    </location>
</feature>
<sequence length="348" mass="40051">MQDMDDNANKGEDEKEESTDNNTSPLYSGIMSNKRLRSKVWDDFIPSFVDGKVARAECKHCHRVYNCSSTNGTGSLLRHQANCSTGTGTHKRPWQHEHTSLPDPMQKKLPSFHPAKRNTQKNLASLKQVIPTDTNCENREGIVHHGHNPSMIEQDRFKKLVAYLNPMVKMQSFLYLNTYFLNLCQQEESKLKEKLIALRSRACLSAYMWRYDPRPHLAFLCLTVHYIDDKSEKQQKIIRFHAVNPSCNAKELGDIIWASIINWHLGGKIFNIILDDAFIDDTVALDVNASLQKQNKLAANRSFFVVRYATHVLDHVIQSGKMQRKFVRSCRIFTNTWTLLIFGNAIRN</sequence>
<protein>
    <recommendedName>
        <fullName evidence="6">BED-type domain-containing protein</fullName>
    </recommendedName>
</protein>
<evidence type="ECO:0000256" key="1">
    <source>
        <dbReference type="ARBA" id="ARBA00022723"/>
    </source>
</evidence>
<dbReference type="AlphaFoldDB" id="A0A1B6QCC5"/>
<dbReference type="EMBL" id="CM000761">
    <property type="protein sequence ID" value="KXG35551.1"/>
    <property type="molecule type" value="Genomic_DNA"/>
</dbReference>
<keyword evidence="2 4" id="KW-0863">Zinc-finger</keyword>
<dbReference type="InterPro" id="IPR053031">
    <property type="entry name" value="Cuticle_assoc_protein"/>
</dbReference>
<evidence type="ECO:0000256" key="2">
    <source>
        <dbReference type="ARBA" id="ARBA00022771"/>
    </source>
</evidence>
<dbReference type="GO" id="GO:0006357">
    <property type="term" value="P:regulation of transcription by RNA polymerase II"/>
    <property type="evidence" value="ECO:0000318"/>
    <property type="project" value="GO_Central"/>
</dbReference>
<evidence type="ECO:0000256" key="4">
    <source>
        <dbReference type="PROSITE-ProRule" id="PRU00027"/>
    </source>
</evidence>
<dbReference type="Gramene" id="KXG35551">
    <property type="protein sequence ID" value="KXG35551"/>
    <property type="gene ID" value="SORBI_3002G190200"/>
</dbReference>
<dbReference type="InterPro" id="IPR012337">
    <property type="entry name" value="RNaseH-like_sf"/>
</dbReference>
<reference evidence="8" key="2">
    <citation type="journal article" date="2018" name="Plant J.">
        <title>The Sorghum bicolor reference genome: improved assembly, gene annotations, a transcriptome atlas, and signatures of genome organization.</title>
        <authorList>
            <person name="McCormick R.F."/>
            <person name="Truong S.K."/>
            <person name="Sreedasyam A."/>
            <person name="Jenkins J."/>
            <person name="Shu S."/>
            <person name="Sims D."/>
            <person name="Kennedy M."/>
            <person name="Amirebrahimi M."/>
            <person name="Weers B.D."/>
            <person name="McKinley B."/>
            <person name="Mattison A."/>
            <person name="Morishige D.T."/>
            <person name="Grimwood J."/>
            <person name="Schmutz J."/>
            <person name="Mullet J.E."/>
        </authorList>
    </citation>
    <scope>NUCLEOTIDE SEQUENCE [LARGE SCALE GENOMIC DNA]</scope>
    <source>
        <strain evidence="8">cv. BTx623</strain>
    </source>
</reference>
<dbReference type="InterPro" id="IPR003656">
    <property type="entry name" value="Znf_BED"/>
</dbReference>
<keyword evidence="3" id="KW-0862">Zinc</keyword>
<dbReference type="InterPro" id="IPR036236">
    <property type="entry name" value="Znf_C2H2_sf"/>
</dbReference>
<dbReference type="InParanoid" id="A0A1B6QCC5"/>
<keyword evidence="8" id="KW-1185">Reference proteome</keyword>
<gene>
    <name evidence="7" type="ORF">SORBI_3002G190200</name>
</gene>